<dbReference type="CDD" id="cd14791">
    <property type="entry name" value="GH36"/>
    <property type="match status" value="1"/>
</dbReference>
<organism evidence="10 11">
    <name type="scientific">Candidatus Scybalenecus merdavium</name>
    <dbReference type="NCBI Taxonomy" id="2840939"/>
    <lineage>
        <taxon>Bacteria</taxon>
        <taxon>Bacillati</taxon>
        <taxon>Bacillota</taxon>
        <taxon>Clostridia</taxon>
        <taxon>Eubacteriales</taxon>
        <taxon>Oscillospiraceae</taxon>
        <taxon>Oscillospiraceae incertae sedis</taxon>
        <taxon>Candidatus Scybalenecus</taxon>
    </lineage>
</organism>
<evidence type="ECO:0000256" key="4">
    <source>
        <dbReference type="ARBA" id="ARBA00023295"/>
    </source>
</evidence>
<evidence type="ECO:0000256" key="1">
    <source>
        <dbReference type="ARBA" id="ARBA00001255"/>
    </source>
</evidence>
<dbReference type="InterPro" id="IPR013785">
    <property type="entry name" value="Aldolase_TIM"/>
</dbReference>
<comment type="caution">
    <text evidence="10">The sequence shown here is derived from an EMBL/GenBank/DDBJ whole genome shotgun (WGS) entry which is preliminary data.</text>
</comment>
<keyword evidence="3 5" id="KW-0378">Hydrolase</keyword>
<feature type="domain" description="Glycosyl hydrolase family 36 N-terminal" evidence="9">
    <location>
        <begin position="29"/>
        <end position="254"/>
    </location>
</feature>
<evidence type="ECO:0000256" key="3">
    <source>
        <dbReference type="ARBA" id="ARBA00022801"/>
    </source>
</evidence>
<dbReference type="EC" id="3.2.1.22" evidence="2 5"/>
<feature type="active site" description="Nucleophile" evidence="6">
    <location>
        <position position="447"/>
    </location>
</feature>
<dbReference type="GO" id="GO:0016052">
    <property type="term" value="P:carbohydrate catabolic process"/>
    <property type="evidence" value="ECO:0007669"/>
    <property type="project" value="InterPro"/>
</dbReference>
<comment type="catalytic activity">
    <reaction evidence="1 5">
        <text>Hydrolysis of terminal, non-reducing alpha-D-galactose residues in alpha-D-galactosides, including galactose oligosaccharides, galactomannans and galactolipids.</text>
        <dbReference type="EC" id="3.2.1.22"/>
    </reaction>
</comment>
<evidence type="ECO:0000313" key="10">
    <source>
        <dbReference type="EMBL" id="HIU68742.1"/>
    </source>
</evidence>
<dbReference type="Gene3D" id="2.60.40.1180">
    <property type="entry name" value="Golgi alpha-mannosidase II"/>
    <property type="match status" value="1"/>
</dbReference>
<dbReference type="Pfam" id="PF02065">
    <property type="entry name" value="Melibiase"/>
    <property type="match status" value="1"/>
</dbReference>
<dbReference type="PROSITE" id="PS00512">
    <property type="entry name" value="ALPHA_GALACTOSIDASE"/>
    <property type="match status" value="1"/>
</dbReference>
<feature type="active site" description="Proton donor" evidence="6">
    <location>
        <position position="515"/>
    </location>
</feature>
<protein>
    <recommendedName>
        <fullName evidence="2 5">Alpha-galactosidase</fullName>
        <ecNumber evidence="2 5">3.2.1.22</ecNumber>
    </recommendedName>
</protein>
<dbReference type="SUPFAM" id="SSF51445">
    <property type="entry name" value="(Trans)glycosidases"/>
    <property type="match status" value="1"/>
</dbReference>
<dbReference type="InterPro" id="IPR031704">
    <property type="entry name" value="Glyco_hydro_36_N"/>
</dbReference>
<feature type="binding site" evidence="7">
    <location>
        <position position="493"/>
    </location>
    <ligand>
        <name>substrate</name>
    </ligand>
</feature>
<name>A0A9D1MUA6_9FIRM</name>
<dbReference type="InterPro" id="IPR013780">
    <property type="entry name" value="Glyco_hydro_b"/>
</dbReference>
<proteinExistence type="inferred from homology"/>
<dbReference type="Pfam" id="PF16875">
    <property type="entry name" value="Glyco_hydro_36N"/>
    <property type="match status" value="1"/>
</dbReference>
<dbReference type="InterPro" id="IPR031705">
    <property type="entry name" value="Glyco_hydro_36_C"/>
</dbReference>
<evidence type="ECO:0000259" key="8">
    <source>
        <dbReference type="Pfam" id="PF16874"/>
    </source>
</evidence>
<dbReference type="Gene3D" id="3.20.20.70">
    <property type="entry name" value="Aldolase class I"/>
    <property type="match status" value="1"/>
</dbReference>
<feature type="binding site" evidence="7">
    <location>
        <position position="412"/>
    </location>
    <ligand>
        <name>substrate</name>
    </ligand>
</feature>
<dbReference type="InterPro" id="IPR002252">
    <property type="entry name" value="Glyco_hydro_36"/>
</dbReference>
<keyword evidence="4 5" id="KW-0326">Glycosidase</keyword>
<evidence type="ECO:0000256" key="6">
    <source>
        <dbReference type="PIRSR" id="PIRSR005536-1"/>
    </source>
</evidence>
<dbReference type="InterPro" id="IPR038417">
    <property type="entry name" value="Alpga-gal_N_sf"/>
</dbReference>
<dbReference type="InterPro" id="IPR000111">
    <property type="entry name" value="Glyco_hydro_27/36_CS"/>
</dbReference>
<evidence type="ECO:0000256" key="5">
    <source>
        <dbReference type="PIRNR" id="PIRNR005536"/>
    </source>
</evidence>
<evidence type="ECO:0000259" key="9">
    <source>
        <dbReference type="Pfam" id="PF16875"/>
    </source>
</evidence>
<dbReference type="GO" id="GO:0004557">
    <property type="term" value="F:alpha-galactosidase activity"/>
    <property type="evidence" value="ECO:0007669"/>
    <property type="project" value="UniProtKB-UniRule"/>
</dbReference>
<feature type="binding site" evidence="7">
    <location>
        <position position="170"/>
    </location>
    <ligand>
        <name>substrate</name>
    </ligand>
</feature>
<dbReference type="PIRSF" id="PIRSF005536">
    <property type="entry name" value="Agal"/>
    <property type="match status" value="1"/>
</dbReference>
<dbReference type="EMBL" id="DVNM01000012">
    <property type="protein sequence ID" value="HIU68742.1"/>
    <property type="molecule type" value="Genomic_DNA"/>
</dbReference>
<dbReference type="Pfam" id="PF16874">
    <property type="entry name" value="Glyco_hydro_36C"/>
    <property type="match status" value="1"/>
</dbReference>
<sequence>MAIIKQDNIYILETAHTHYVLGVDAYGYNRHIYWGKKCSPADYEVVSVEDENSNHTACDEMHQEYTVFGGTMYRPSALKVTFADGCREVEPAFERGEIDGDTLRLCFKDRIYPLQIVLHYRVYAQDDVIMRFVQLKNTGDRPIQVHAAASAEFTLPSHEAYRFCNTNGAWGGENRRVDTRLDGGELTFESRKGISGHTVSPYFIAHQGAAEESGAVFGAALAYSGNFKVQASRDLYGVTRVLLGINDFDFRYDLLPGACFDTPQVFFAYAQGFGGFSRTMHGFMLRHILPKRFAGETLPVLYNSWEATGFDVSSAGQAKLAEIAAGLGVELFVMDDGWFGARNSDRAGLGDWFVNPQKFPNGLDELIEKVNALGMDFGIWVEPEMVNKDSDLFRAHPDWTYHYETRRADELRNQLVLNMTRSDVQAYVFDCLDRLLSEHNIRYIKWDMNRPFSQTGAENLACPQSLWYLHTQAVYSIVDRLRAKHPDVQFESCASGGGRDDWGALMHFDEVWPSDNTDAVDRLQIQQGYSLLNPAKTMRAWVTDISPVGRPVSLDFRFVVAMQGALSLGGNLLEYDEAMLETCKKYIALYKQIRPLVQFGDLYRLRDARSGIAFNQYVSANRRESAAFLAAPYCGFYRKQEPLVFAGLDAETVYTFELFGKTYEKSGAYLMHAGVPVRLRGDCICAVIHLRAKGDA</sequence>
<feature type="binding site" evidence="7">
    <location>
        <position position="515"/>
    </location>
    <ligand>
        <name>substrate</name>
    </ligand>
</feature>
<dbReference type="Gene3D" id="2.70.98.60">
    <property type="entry name" value="alpha-galactosidase from lactobacil brevis"/>
    <property type="match status" value="1"/>
</dbReference>
<dbReference type="InterPro" id="IPR050985">
    <property type="entry name" value="Alpha-glycosidase_related"/>
</dbReference>
<dbReference type="Proteomes" id="UP000824125">
    <property type="component" value="Unassembled WGS sequence"/>
</dbReference>
<dbReference type="InterPro" id="IPR017853">
    <property type="entry name" value="GH"/>
</dbReference>
<comment type="similarity">
    <text evidence="5">Belongs to the glycosyl hydrolase.</text>
</comment>
<dbReference type="PANTHER" id="PTHR43053">
    <property type="entry name" value="GLYCOSIDASE FAMILY 31"/>
    <property type="match status" value="1"/>
</dbReference>
<dbReference type="PRINTS" id="PR00743">
    <property type="entry name" value="GLHYDRLASE36"/>
</dbReference>
<feature type="binding site" evidence="7">
    <location>
        <begin position="445"/>
        <end position="449"/>
    </location>
    <ligand>
        <name>substrate</name>
    </ligand>
</feature>
<reference evidence="10" key="1">
    <citation type="submission" date="2020-10" db="EMBL/GenBank/DDBJ databases">
        <authorList>
            <person name="Gilroy R."/>
        </authorList>
    </citation>
    <scope>NUCLEOTIDE SEQUENCE</scope>
    <source>
        <strain evidence="10">CHK176-6737</strain>
    </source>
</reference>
<accession>A0A9D1MUA6</accession>
<evidence type="ECO:0000256" key="7">
    <source>
        <dbReference type="PIRSR" id="PIRSR005536-2"/>
    </source>
</evidence>
<dbReference type="FunFam" id="3.20.20.70:FF:000118">
    <property type="entry name" value="Alpha-galactosidase"/>
    <property type="match status" value="1"/>
</dbReference>
<gene>
    <name evidence="10" type="ORF">IAD23_02140</name>
</gene>
<feature type="domain" description="Glycosyl hydrolase family 36 C-terminal" evidence="8">
    <location>
        <begin position="616"/>
        <end position="690"/>
    </location>
</feature>
<feature type="binding site" evidence="7">
    <location>
        <begin position="335"/>
        <end position="336"/>
    </location>
    <ligand>
        <name>substrate</name>
    </ligand>
</feature>
<evidence type="ECO:0000313" key="11">
    <source>
        <dbReference type="Proteomes" id="UP000824125"/>
    </source>
</evidence>
<evidence type="ECO:0000256" key="2">
    <source>
        <dbReference type="ARBA" id="ARBA00012755"/>
    </source>
</evidence>
<reference evidence="10" key="2">
    <citation type="journal article" date="2021" name="PeerJ">
        <title>Extensive microbial diversity within the chicken gut microbiome revealed by metagenomics and culture.</title>
        <authorList>
            <person name="Gilroy R."/>
            <person name="Ravi A."/>
            <person name="Getino M."/>
            <person name="Pursley I."/>
            <person name="Horton D.L."/>
            <person name="Alikhan N.F."/>
            <person name="Baker D."/>
            <person name="Gharbi K."/>
            <person name="Hall N."/>
            <person name="Watson M."/>
            <person name="Adriaenssens E.M."/>
            <person name="Foster-Nyarko E."/>
            <person name="Jarju S."/>
            <person name="Secka A."/>
            <person name="Antonio M."/>
            <person name="Oren A."/>
            <person name="Chaudhuri R.R."/>
            <person name="La Ragione R."/>
            <person name="Hildebrand F."/>
            <person name="Pallen M.J."/>
        </authorList>
    </citation>
    <scope>NUCLEOTIDE SEQUENCE</scope>
    <source>
        <strain evidence="10">CHK176-6737</strain>
    </source>
</reference>
<dbReference type="AlphaFoldDB" id="A0A9D1MUA6"/>
<dbReference type="PANTHER" id="PTHR43053:SF3">
    <property type="entry name" value="ALPHA-GALACTOSIDASE C-RELATED"/>
    <property type="match status" value="1"/>
</dbReference>